<dbReference type="GO" id="GO:0006355">
    <property type="term" value="P:regulation of DNA-templated transcription"/>
    <property type="evidence" value="ECO:0007669"/>
    <property type="project" value="UniProtKB-ARBA"/>
</dbReference>
<dbReference type="Gene3D" id="1.10.357.10">
    <property type="entry name" value="Tetracycline Repressor, domain 2"/>
    <property type="match status" value="1"/>
</dbReference>
<sequence>MARNSTATRALLLKAATDEFAQHGIAGARVDRIAAAAGYNKNMLYVHFGSKDALFDIVFEAAVAEIVDAVPFTADDLPGYAGRLFDFHFSHPQLMRLARWHSLERGVANADLAAIAKANSAKSKALAAAQAAGAVRAELPPGLLITLVVSMATAWSEGTPEPVTTAGRAAVTARRKAVVQAVEQLTTSRS</sequence>
<gene>
    <name evidence="4" type="ORF">HNR71_002271</name>
    <name evidence="5" type="ORF">HPO96_20920</name>
</gene>
<feature type="domain" description="HTH tetR-type" evidence="3">
    <location>
        <begin position="6"/>
        <end position="66"/>
    </location>
</feature>
<evidence type="ECO:0000256" key="2">
    <source>
        <dbReference type="PROSITE-ProRule" id="PRU00335"/>
    </source>
</evidence>
<dbReference type="RefSeq" id="WP_171675211.1">
    <property type="nucleotide sequence ID" value="NZ_BAAAGT010000004.1"/>
</dbReference>
<comment type="caution">
    <text evidence="5">The sequence shown here is derived from an EMBL/GenBank/DDBJ whole genome shotgun (WGS) entry which is preliminary data.</text>
</comment>
<evidence type="ECO:0000256" key="1">
    <source>
        <dbReference type="ARBA" id="ARBA00023125"/>
    </source>
</evidence>
<name>A0A7Y4P0I8_9ACTN</name>
<dbReference type="InterPro" id="IPR050109">
    <property type="entry name" value="HTH-type_TetR-like_transc_reg"/>
</dbReference>
<dbReference type="PANTHER" id="PTHR30328:SF54">
    <property type="entry name" value="HTH-TYPE TRANSCRIPTIONAL REPRESSOR SCO4008"/>
    <property type="match status" value="1"/>
</dbReference>
<feature type="DNA-binding region" description="H-T-H motif" evidence="2">
    <location>
        <begin position="29"/>
        <end position="48"/>
    </location>
</feature>
<dbReference type="Proteomes" id="UP000534306">
    <property type="component" value="Unassembled WGS sequence"/>
</dbReference>
<dbReference type="EMBL" id="JABJRC010000005">
    <property type="protein sequence ID" value="NOL42711.1"/>
    <property type="molecule type" value="Genomic_DNA"/>
</dbReference>
<dbReference type="EMBL" id="JACHKF010000001">
    <property type="protein sequence ID" value="MBB6566634.1"/>
    <property type="molecule type" value="Genomic_DNA"/>
</dbReference>
<dbReference type="Pfam" id="PF17926">
    <property type="entry name" value="TetR_C_21"/>
    <property type="match status" value="1"/>
</dbReference>
<keyword evidence="1 2" id="KW-0238">DNA-binding</keyword>
<dbReference type="InterPro" id="IPR036271">
    <property type="entry name" value="Tet_transcr_reg_TetR-rel_C_sf"/>
</dbReference>
<evidence type="ECO:0000313" key="6">
    <source>
        <dbReference type="Proteomes" id="UP000534306"/>
    </source>
</evidence>
<dbReference type="SUPFAM" id="SSF48498">
    <property type="entry name" value="Tetracyclin repressor-like, C-terminal domain"/>
    <property type="match status" value="1"/>
</dbReference>
<protein>
    <submittedName>
        <fullName evidence="4">AcrR family transcriptional regulator</fullName>
    </submittedName>
    <submittedName>
        <fullName evidence="5">TetR family transcriptional regulator</fullName>
    </submittedName>
</protein>
<evidence type="ECO:0000313" key="4">
    <source>
        <dbReference type="EMBL" id="MBB6566634.1"/>
    </source>
</evidence>
<dbReference type="InterPro" id="IPR009057">
    <property type="entry name" value="Homeodomain-like_sf"/>
</dbReference>
<organism evidence="5 6">
    <name type="scientific">Kribbella sandramycini</name>
    <dbReference type="NCBI Taxonomy" id="60450"/>
    <lineage>
        <taxon>Bacteria</taxon>
        <taxon>Bacillati</taxon>
        <taxon>Actinomycetota</taxon>
        <taxon>Actinomycetes</taxon>
        <taxon>Propionibacteriales</taxon>
        <taxon>Kribbellaceae</taxon>
        <taxon>Kribbella</taxon>
    </lineage>
</organism>
<dbReference type="PROSITE" id="PS50977">
    <property type="entry name" value="HTH_TETR_2"/>
    <property type="match status" value="1"/>
</dbReference>
<accession>A0A7Y4P0I8</accession>
<dbReference type="PANTHER" id="PTHR30328">
    <property type="entry name" value="TRANSCRIPTIONAL REPRESSOR"/>
    <property type="match status" value="1"/>
</dbReference>
<dbReference type="GO" id="GO:0003677">
    <property type="term" value="F:DNA binding"/>
    <property type="evidence" value="ECO:0007669"/>
    <property type="project" value="UniProtKB-UniRule"/>
</dbReference>
<dbReference type="PRINTS" id="PR00455">
    <property type="entry name" value="HTHTETR"/>
</dbReference>
<dbReference type="SUPFAM" id="SSF46689">
    <property type="entry name" value="Homeodomain-like"/>
    <property type="match status" value="1"/>
</dbReference>
<evidence type="ECO:0000259" key="3">
    <source>
        <dbReference type="PROSITE" id="PS50977"/>
    </source>
</evidence>
<reference evidence="4 7" key="2">
    <citation type="submission" date="2020-08" db="EMBL/GenBank/DDBJ databases">
        <title>Sequencing the genomes of 1000 actinobacteria strains.</title>
        <authorList>
            <person name="Klenk H.-P."/>
        </authorList>
    </citation>
    <scope>NUCLEOTIDE SEQUENCE [LARGE SCALE GENOMIC DNA]</scope>
    <source>
        <strain evidence="4 7">DSM 15626</strain>
    </source>
</reference>
<dbReference type="Pfam" id="PF00440">
    <property type="entry name" value="TetR_N"/>
    <property type="match status" value="1"/>
</dbReference>
<proteinExistence type="predicted"/>
<evidence type="ECO:0000313" key="5">
    <source>
        <dbReference type="EMBL" id="NOL42711.1"/>
    </source>
</evidence>
<evidence type="ECO:0000313" key="7">
    <source>
        <dbReference type="Proteomes" id="UP000553957"/>
    </source>
</evidence>
<reference evidence="5 6" key="1">
    <citation type="submission" date="2020-05" db="EMBL/GenBank/DDBJ databases">
        <title>Genome sequence of Kribbella sandramycini ATCC 39419.</title>
        <authorList>
            <person name="Maclea K.S."/>
            <person name="Fair J.L."/>
        </authorList>
    </citation>
    <scope>NUCLEOTIDE SEQUENCE [LARGE SCALE GENOMIC DNA]</scope>
    <source>
        <strain evidence="5 6">ATCC 39419</strain>
    </source>
</reference>
<dbReference type="InterPro" id="IPR041467">
    <property type="entry name" value="Sco4008_C"/>
</dbReference>
<keyword evidence="6" id="KW-1185">Reference proteome</keyword>
<dbReference type="InterPro" id="IPR001647">
    <property type="entry name" value="HTH_TetR"/>
</dbReference>
<dbReference type="AlphaFoldDB" id="A0A7Y4P0I8"/>
<dbReference type="Proteomes" id="UP000553957">
    <property type="component" value="Unassembled WGS sequence"/>
</dbReference>